<dbReference type="Proteomes" id="UP000434957">
    <property type="component" value="Unassembled WGS sequence"/>
</dbReference>
<accession>A0A6A4E7M2</accession>
<name>A0A6A4E7M2_9STRA</name>
<gene>
    <name evidence="2" type="ORF">PR003_g17973</name>
</gene>
<evidence type="ECO:0000313" key="2">
    <source>
        <dbReference type="EMBL" id="KAE9319421.1"/>
    </source>
</evidence>
<dbReference type="EMBL" id="QXFT01001409">
    <property type="protein sequence ID" value="KAE9319421.1"/>
    <property type="molecule type" value="Genomic_DNA"/>
</dbReference>
<sequence length="59" mass="6716">MVKAFDHCGWKIQGHFNPVGQLAKENRAVPDMDDGVQQVDENGDERVNEQTDELGFLMR</sequence>
<protein>
    <submittedName>
        <fullName evidence="2">Uncharacterized protein</fullName>
    </submittedName>
</protein>
<evidence type="ECO:0000313" key="3">
    <source>
        <dbReference type="Proteomes" id="UP000434957"/>
    </source>
</evidence>
<organism evidence="2 3">
    <name type="scientific">Phytophthora rubi</name>
    <dbReference type="NCBI Taxonomy" id="129364"/>
    <lineage>
        <taxon>Eukaryota</taxon>
        <taxon>Sar</taxon>
        <taxon>Stramenopiles</taxon>
        <taxon>Oomycota</taxon>
        <taxon>Peronosporomycetes</taxon>
        <taxon>Peronosporales</taxon>
        <taxon>Peronosporaceae</taxon>
        <taxon>Phytophthora</taxon>
    </lineage>
</organism>
<proteinExistence type="predicted"/>
<evidence type="ECO:0000256" key="1">
    <source>
        <dbReference type="SAM" id="MobiDB-lite"/>
    </source>
</evidence>
<reference evidence="2 3" key="1">
    <citation type="submission" date="2018-08" db="EMBL/GenBank/DDBJ databases">
        <title>Genomic investigation of the strawberry pathogen Phytophthora fragariae indicates pathogenicity is determined by transcriptional variation in three key races.</title>
        <authorList>
            <person name="Adams T.M."/>
            <person name="Armitage A.D."/>
            <person name="Sobczyk M.K."/>
            <person name="Bates H.J."/>
            <person name="Dunwell J.M."/>
            <person name="Nellist C.F."/>
            <person name="Harrison R.J."/>
        </authorList>
    </citation>
    <scope>NUCLEOTIDE SEQUENCE [LARGE SCALE GENOMIC DNA]</scope>
    <source>
        <strain evidence="2 3">SCRP333</strain>
    </source>
</reference>
<comment type="caution">
    <text evidence="2">The sequence shown here is derived from an EMBL/GenBank/DDBJ whole genome shotgun (WGS) entry which is preliminary data.</text>
</comment>
<feature type="region of interest" description="Disordered" evidence="1">
    <location>
        <begin position="36"/>
        <end position="59"/>
    </location>
</feature>
<dbReference type="AlphaFoldDB" id="A0A6A4E7M2"/>
<keyword evidence="3" id="KW-1185">Reference proteome</keyword>